<dbReference type="Pfam" id="PF07875">
    <property type="entry name" value="Coat_F"/>
    <property type="match status" value="1"/>
</dbReference>
<comment type="caution">
    <text evidence="4">The sequence shown here is derived from an EMBL/GenBank/DDBJ whole genome shotgun (WGS) entry which is preliminary data.</text>
</comment>
<evidence type="ECO:0000313" key="5">
    <source>
        <dbReference type="Proteomes" id="UP001596410"/>
    </source>
</evidence>
<comment type="similarity">
    <text evidence="3">Belongs to the CotF family.</text>
</comment>
<keyword evidence="4" id="KW-0946">Virion</keyword>
<gene>
    <name evidence="4" type="ORF">ACFQIC_06510</name>
</gene>
<proteinExistence type="inferred from homology"/>
<evidence type="ECO:0000313" key="4">
    <source>
        <dbReference type="EMBL" id="MFC7061512.1"/>
    </source>
</evidence>
<evidence type="ECO:0000256" key="1">
    <source>
        <dbReference type="ARBA" id="ARBA00022969"/>
    </source>
</evidence>
<dbReference type="EMBL" id="JBHSZV010000014">
    <property type="protein sequence ID" value="MFC7061512.1"/>
    <property type="molecule type" value="Genomic_DNA"/>
</dbReference>
<evidence type="ECO:0000256" key="3">
    <source>
        <dbReference type="ARBA" id="ARBA00024344"/>
    </source>
</evidence>
<comment type="subcellular location">
    <subcellularLocation>
        <location evidence="2">Spore coat</location>
    </subcellularLocation>
</comment>
<dbReference type="InterPro" id="IPR012347">
    <property type="entry name" value="Ferritin-like"/>
</dbReference>
<dbReference type="Gene3D" id="1.20.1260.10">
    <property type="match status" value="1"/>
</dbReference>
<reference evidence="5" key="1">
    <citation type="journal article" date="2019" name="Int. J. Syst. Evol. Microbiol.">
        <title>The Global Catalogue of Microorganisms (GCM) 10K type strain sequencing project: providing services to taxonomists for standard genome sequencing and annotation.</title>
        <authorList>
            <consortium name="The Broad Institute Genomics Platform"/>
            <consortium name="The Broad Institute Genome Sequencing Center for Infectious Disease"/>
            <person name="Wu L."/>
            <person name="Ma J."/>
        </authorList>
    </citation>
    <scope>NUCLEOTIDE SEQUENCE [LARGE SCALE GENOMIC DNA]</scope>
    <source>
        <strain evidence="5">CGMCC 4.1621</strain>
    </source>
</reference>
<dbReference type="RefSeq" id="WP_204707440.1">
    <property type="nucleotide sequence ID" value="NZ_JBHSZV010000014.1"/>
</dbReference>
<sequence>MNQFMEKLTGMAPLTDQVIATDVLMAAKSEIKNYSLAITEAASLEVRNTLTQHLEEAIDFHEKISTYMVNKGFYYPQDTSKQMQVDLKVAETALSLAND</sequence>
<name>A0ABW2EH03_9BACI</name>
<protein>
    <submittedName>
        <fullName evidence="4">Spore coat protein</fullName>
    </submittedName>
</protein>
<dbReference type="InterPro" id="IPR012851">
    <property type="entry name" value="Spore_coat_CotF-like"/>
</dbReference>
<keyword evidence="1" id="KW-0749">Sporulation</keyword>
<keyword evidence="5" id="KW-1185">Reference proteome</keyword>
<dbReference type="PANTHER" id="PTHR39183">
    <property type="entry name" value="SPORE COAT PROTEIN F-LIKE PROTEIN YHCQ"/>
    <property type="match status" value="1"/>
</dbReference>
<accession>A0ABW2EH03</accession>
<keyword evidence="4" id="KW-0167">Capsid protein</keyword>
<evidence type="ECO:0000256" key="2">
    <source>
        <dbReference type="ARBA" id="ARBA00024325"/>
    </source>
</evidence>
<dbReference type="Proteomes" id="UP001596410">
    <property type="component" value="Unassembled WGS sequence"/>
</dbReference>
<dbReference type="PANTHER" id="PTHR39183:SF1">
    <property type="entry name" value="SPORE COAT PROTEIN F-LIKE PROTEIN YHCQ"/>
    <property type="match status" value="1"/>
</dbReference>
<organism evidence="4 5">
    <name type="scientific">Halobacillus seohaensis</name>
    <dbReference type="NCBI Taxonomy" id="447421"/>
    <lineage>
        <taxon>Bacteria</taxon>
        <taxon>Bacillati</taxon>
        <taxon>Bacillota</taxon>
        <taxon>Bacilli</taxon>
        <taxon>Bacillales</taxon>
        <taxon>Bacillaceae</taxon>
        <taxon>Halobacillus</taxon>
    </lineage>
</organism>